<dbReference type="InterPro" id="IPR038652">
    <property type="entry name" value="Circovirus_capsid_sf"/>
</dbReference>
<accession>A0ABD0MQ64</accession>
<evidence type="ECO:0008006" key="3">
    <source>
        <dbReference type="Google" id="ProtNLM"/>
    </source>
</evidence>
<dbReference type="Pfam" id="PF02443">
    <property type="entry name" value="Circo_capsid"/>
    <property type="match status" value="1"/>
</dbReference>
<proteinExistence type="predicted"/>
<evidence type="ECO:0000313" key="1">
    <source>
        <dbReference type="EMBL" id="KAL0152207.1"/>
    </source>
</evidence>
<dbReference type="AlphaFoldDB" id="A0ABD0MQ64"/>
<sequence>MPQQLLANFRKKNGQHQSPAANHYENIPQKVFQCEALEMRCTILSYFTFHNGELTIRFRQGHSNIVKVLARRIIYGETPSLHRILFARSRLLWAIQMACLSGGLWHDFRDNVDSGGLWLDSDPEAQPFCDGGHFVRRSRFRRRIRHGSRGWRRRKYVRRRRRFRNRYNYWRFRAIKHDHLTWTSSTGLATGLTFQLTDVSYPKGYWDYYKIKKVVVQIWPESNNVPINKENNKVIYGSTVIDYDDATLSTTSTDPYKDYSTRKLFIHNRVHIRVFTPRPNIELYKSTSVSNYGFLNVTSGPWINAAHDGIPHYGMKIWLPPQSNATSGISFKLIIKYYVVFRNRM</sequence>
<dbReference type="EMBL" id="JAMKFB020000189">
    <property type="protein sequence ID" value="KAL0152207.1"/>
    <property type="molecule type" value="Genomic_DNA"/>
</dbReference>
<organism evidence="1 2">
    <name type="scientific">Cirrhinus mrigala</name>
    <name type="common">Mrigala</name>
    <dbReference type="NCBI Taxonomy" id="683832"/>
    <lineage>
        <taxon>Eukaryota</taxon>
        <taxon>Metazoa</taxon>
        <taxon>Chordata</taxon>
        <taxon>Craniata</taxon>
        <taxon>Vertebrata</taxon>
        <taxon>Euteleostomi</taxon>
        <taxon>Actinopterygii</taxon>
        <taxon>Neopterygii</taxon>
        <taxon>Teleostei</taxon>
        <taxon>Ostariophysi</taxon>
        <taxon>Cypriniformes</taxon>
        <taxon>Cyprinidae</taxon>
        <taxon>Labeoninae</taxon>
        <taxon>Labeonini</taxon>
        <taxon>Cirrhinus</taxon>
    </lineage>
</organism>
<reference evidence="1 2" key="1">
    <citation type="submission" date="2024-05" db="EMBL/GenBank/DDBJ databases">
        <title>Genome sequencing and assembly of Indian major carp, Cirrhinus mrigala (Hamilton, 1822).</title>
        <authorList>
            <person name="Mohindra V."/>
            <person name="Chowdhury L.M."/>
            <person name="Lal K."/>
            <person name="Jena J.K."/>
        </authorList>
    </citation>
    <scope>NUCLEOTIDE SEQUENCE [LARGE SCALE GENOMIC DNA]</scope>
    <source>
        <strain evidence="1">CM1030</strain>
        <tissue evidence="1">Blood</tissue>
    </source>
</reference>
<dbReference type="Proteomes" id="UP001529510">
    <property type="component" value="Unassembled WGS sequence"/>
</dbReference>
<dbReference type="InterPro" id="IPR003383">
    <property type="entry name" value="Circovirus_capsid"/>
</dbReference>
<gene>
    <name evidence="1" type="ORF">M9458_051930</name>
</gene>
<dbReference type="Gene3D" id="2.60.120.950">
    <property type="entry name" value="Circovirus capsid protein"/>
    <property type="match status" value="1"/>
</dbReference>
<protein>
    <recommendedName>
        <fullName evidence="3">Capsid protein</fullName>
    </recommendedName>
</protein>
<evidence type="ECO:0000313" key="2">
    <source>
        <dbReference type="Proteomes" id="UP001529510"/>
    </source>
</evidence>
<keyword evidence="2" id="KW-1185">Reference proteome</keyword>
<name>A0ABD0MQ64_CIRMR</name>
<comment type="caution">
    <text evidence="1">The sequence shown here is derived from an EMBL/GenBank/DDBJ whole genome shotgun (WGS) entry which is preliminary data.</text>
</comment>